<protein>
    <submittedName>
        <fullName evidence="2">Uncharacterized protein</fullName>
    </submittedName>
</protein>
<name>A0A345XQC1_9ACTN</name>
<proteinExistence type="predicted"/>
<dbReference type="RefSeq" id="WP_208878933.1">
    <property type="nucleotide sequence ID" value="NZ_CP031320.1"/>
</dbReference>
<reference evidence="2 3" key="1">
    <citation type="submission" date="2018-07" db="EMBL/GenBank/DDBJ databases">
        <title>Draft genome of the type strain Streptomyces armeniacus ATCC 15676.</title>
        <authorList>
            <person name="Labana P."/>
            <person name="Gosse J.T."/>
            <person name="Boddy C.N."/>
        </authorList>
    </citation>
    <scope>NUCLEOTIDE SEQUENCE [LARGE SCALE GENOMIC DNA]</scope>
    <source>
        <strain evidence="2 3">ATCC 15676</strain>
    </source>
</reference>
<feature type="region of interest" description="Disordered" evidence="1">
    <location>
        <begin position="1"/>
        <end position="50"/>
    </location>
</feature>
<evidence type="ECO:0000256" key="1">
    <source>
        <dbReference type="SAM" id="MobiDB-lite"/>
    </source>
</evidence>
<evidence type="ECO:0000313" key="2">
    <source>
        <dbReference type="EMBL" id="AXK33837.1"/>
    </source>
</evidence>
<dbReference type="KEGG" id="sarm:DVA86_15390"/>
<evidence type="ECO:0000313" key="3">
    <source>
        <dbReference type="Proteomes" id="UP000254425"/>
    </source>
</evidence>
<organism evidence="2 3">
    <name type="scientific">Streptomyces armeniacus</name>
    <dbReference type="NCBI Taxonomy" id="83291"/>
    <lineage>
        <taxon>Bacteria</taxon>
        <taxon>Bacillati</taxon>
        <taxon>Actinomycetota</taxon>
        <taxon>Actinomycetes</taxon>
        <taxon>Kitasatosporales</taxon>
        <taxon>Streptomycetaceae</taxon>
        <taxon>Streptomyces</taxon>
    </lineage>
</organism>
<gene>
    <name evidence="2" type="ORF">DVA86_15390</name>
</gene>
<dbReference type="AlphaFoldDB" id="A0A345XQC1"/>
<keyword evidence="3" id="KW-1185">Reference proteome</keyword>
<accession>A0A345XQC1</accession>
<sequence length="75" mass="7703">MNLTGVAEFVTTERDGPDGIALSRPENTSGPDNAGGIPGLAAKPGAELGTSGTVRGLRHFLERHRDTAMVRGSAS</sequence>
<dbReference type="Proteomes" id="UP000254425">
    <property type="component" value="Chromosome"/>
</dbReference>
<dbReference type="EMBL" id="CP031320">
    <property type="protein sequence ID" value="AXK33837.1"/>
    <property type="molecule type" value="Genomic_DNA"/>
</dbReference>